<sequence length="380" mass="44021">MTLLCTKLDTVDKELQLIKSQQHDAKHAELSPAEDLKIPELEGDDGKHQKTQTNSLLHAATGTTSTSATKEENKIRYANANRTKLFDKSFIPKTQKDIFIPPQISTYKESLGQHKQTYNHITRAYIETIHKIQSFLNQNLRSTNTKNPHEDYITQNLQGYNKLIAQPSTNTNLVGTCYHHGLLSTVYTATGDEISTIPELHKAFMHYKRITKGTLFYIKFYSAPAEILYDKIKPIIQVIKLGLTREMIIPEKIEKQEEIQKIEIPAFYVRKRFIGLATIINELETNYLSGNIIRSYYVREQTMIYSNCRETRPADMEEIRQWVLSLLKPEQKPTTRAIRQNFISTEIMSNYCKTIGHKYPDHQCSKYYREDNIILAVNLK</sequence>
<organism evidence="2 3">
    <name type="scientific">Solanum commersonii</name>
    <name type="common">Commerson's wild potato</name>
    <name type="synonym">Commerson's nightshade</name>
    <dbReference type="NCBI Taxonomy" id="4109"/>
    <lineage>
        <taxon>Eukaryota</taxon>
        <taxon>Viridiplantae</taxon>
        <taxon>Streptophyta</taxon>
        <taxon>Embryophyta</taxon>
        <taxon>Tracheophyta</taxon>
        <taxon>Spermatophyta</taxon>
        <taxon>Magnoliopsida</taxon>
        <taxon>eudicotyledons</taxon>
        <taxon>Gunneridae</taxon>
        <taxon>Pentapetalae</taxon>
        <taxon>asterids</taxon>
        <taxon>lamiids</taxon>
        <taxon>Solanales</taxon>
        <taxon>Solanaceae</taxon>
        <taxon>Solanoideae</taxon>
        <taxon>Solaneae</taxon>
        <taxon>Solanum</taxon>
    </lineage>
</organism>
<dbReference type="Proteomes" id="UP000824120">
    <property type="component" value="Unassembled WGS sequence"/>
</dbReference>
<reference evidence="2" key="1">
    <citation type="submission" date="2020-09" db="EMBL/GenBank/DDBJ databases">
        <title>De no assembly of potato wild relative species, Solanum commersonii.</title>
        <authorList>
            <person name="Cho K."/>
        </authorList>
    </citation>
    <scope>NUCLEOTIDE SEQUENCE</scope>
    <source>
        <strain evidence="2">LZ3.2</strain>
        <tissue evidence="2">Leaf</tissue>
    </source>
</reference>
<name>A0A9J5VZ28_SOLCO</name>
<dbReference type="OrthoDB" id="1295633at2759"/>
<keyword evidence="3" id="KW-1185">Reference proteome</keyword>
<comment type="caution">
    <text evidence="2">The sequence shown here is derived from an EMBL/GenBank/DDBJ whole genome shotgun (WGS) entry which is preliminary data.</text>
</comment>
<evidence type="ECO:0000256" key="1">
    <source>
        <dbReference type="SAM" id="MobiDB-lite"/>
    </source>
</evidence>
<protein>
    <submittedName>
        <fullName evidence="2">Uncharacterized protein</fullName>
    </submittedName>
</protein>
<accession>A0A9J5VZ28</accession>
<proteinExistence type="predicted"/>
<evidence type="ECO:0000313" key="3">
    <source>
        <dbReference type="Proteomes" id="UP000824120"/>
    </source>
</evidence>
<evidence type="ECO:0000313" key="2">
    <source>
        <dbReference type="EMBL" id="KAG5568327.1"/>
    </source>
</evidence>
<dbReference type="AlphaFoldDB" id="A0A9J5VZ28"/>
<feature type="region of interest" description="Disordered" evidence="1">
    <location>
        <begin position="21"/>
        <end position="73"/>
    </location>
</feature>
<feature type="compositionally biased region" description="Basic and acidic residues" evidence="1">
    <location>
        <begin position="21"/>
        <end position="48"/>
    </location>
</feature>
<feature type="compositionally biased region" description="Low complexity" evidence="1">
    <location>
        <begin position="59"/>
        <end position="68"/>
    </location>
</feature>
<gene>
    <name evidence="2" type="ORF">H5410_064661</name>
</gene>
<dbReference type="EMBL" id="JACXVP010000159">
    <property type="protein sequence ID" value="KAG5568327.1"/>
    <property type="molecule type" value="Genomic_DNA"/>
</dbReference>